<dbReference type="Pfam" id="PF00481">
    <property type="entry name" value="PP2C"/>
    <property type="match status" value="2"/>
</dbReference>
<dbReference type="AlphaFoldDB" id="A0A5N5HCD3"/>
<reference evidence="2 3" key="1">
    <citation type="submission" date="2019-09" db="EMBL/GenBank/DDBJ databases">
        <authorList>
            <person name="Ou C."/>
        </authorList>
    </citation>
    <scope>NUCLEOTIDE SEQUENCE [LARGE SCALE GENOMIC DNA]</scope>
    <source>
        <strain evidence="2">S2</strain>
        <tissue evidence="2">Leaf</tissue>
    </source>
</reference>
<gene>
    <name evidence="2" type="ORF">D8674_017326</name>
</gene>
<dbReference type="InterPro" id="IPR001932">
    <property type="entry name" value="PPM-type_phosphatase-like_dom"/>
</dbReference>
<reference evidence="3" key="2">
    <citation type="submission" date="2019-10" db="EMBL/GenBank/DDBJ databases">
        <title>A de novo genome assembly of a pear dwarfing rootstock.</title>
        <authorList>
            <person name="Wang F."/>
            <person name="Wang J."/>
            <person name="Li S."/>
            <person name="Zhang Y."/>
            <person name="Fang M."/>
            <person name="Ma L."/>
            <person name="Zhao Y."/>
            <person name="Jiang S."/>
        </authorList>
    </citation>
    <scope>NUCLEOTIDE SEQUENCE [LARGE SCALE GENOMIC DNA]</scope>
</reference>
<dbReference type="PROSITE" id="PS51746">
    <property type="entry name" value="PPM_2"/>
    <property type="match status" value="1"/>
</dbReference>
<dbReference type="InterPro" id="IPR036457">
    <property type="entry name" value="PPM-type-like_dom_sf"/>
</dbReference>
<reference evidence="2 3" key="3">
    <citation type="submission" date="2019-11" db="EMBL/GenBank/DDBJ databases">
        <title>A de novo genome assembly of a pear dwarfing rootstock.</title>
        <authorList>
            <person name="Wang F."/>
            <person name="Wang J."/>
            <person name="Li S."/>
            <person name="Zhang Y."/>
            <person name="Fang M."/>
            <person name="Ma L."/>
            <person name="Zhao Y."/>
            <person name="Jiang S."/>
        </authorList>
    </citation>
    <scope>NUCLEOTIDE SEQUENCE [LARGE SCALE GENOMIC DNA]</scope>
    <source>
        <strain evidence="2">S2</strain>
        <tissue evidence="2">Leaf</tissue>
    </source>
</reference>
<dbReference type="SUPFAM" id="SSF81606">
    <property type="entry name" value="PP2C-like"/>
    <property type="match status" value="1"/>
</dbReference>
<name>A0A5N5HCD3_9ROSA</name>
<sequence length="311" mass="34749">MTSDRISGVLMGIKDKMAPNHISGVFMSAKDKMAPNHISGVLMGVKDIQIKPNLKRFLMGSGVGRKKKEATMAKKPSWMMPAVSHGYHTRESYTSPATYGDSDSDFIVAQREQIEELELWFFGVFDARVGDRVAKYMQSHLFDKKPKESHIRGKSKETMRKAFLGARSKVREASEETNGVGSVSAMVMDGEKLVLANMGDYRAVVCKDGFAHQIGTKKKQSTKKIWSHRLFRAKTRTCKSSDLVVGVEGVDPDTEFVILASNGIWEVMKNQEAVNLIRRIENPQTASEYLAEEASNRMSRGSISCLVIRFD</sequence>
<organism evidence="2 3">
    <name type="scientific">Pyrus ussuriensis x Pyrus communis</name>
    <dbReference type="NCBI Taxonomy" id="2448454"/>
    <lineage>
        <taxon>Eukaryota</taxon>
        <taxon>Viridiplantae</taxon>
        <taxon>Streptophyta</taxon>
        <taxon>Embryophyta</taxon>
        <taxon>Tracheophyta</taxon>
        <taxon>Spermatophyta</taxon>
        <taxon>Magnoliopsida</taxon>
        <taxon>eudicotyledons</taxon>
        <taxon>Gunneridae</taxon>
        <taxon>Pentapetalae</taxon>
        <taxon>rosids</taxon>
        <taxon>fabids</taxon>
        <taxon>Rosales</taxon>
        <taxon>Rosaceae</taxon>
        <taxon>Amygdaloideae</taxon>
        <taxon>Maleae</taxon>
        <taxon>Pyrus</taxon>
    </lineage>
</organism>
<accession>A0A5N5HCD3</accession>
<dbReference type="Proteomes" id="UP000327157">
    <property type="component" value="Chromosome 16"/>
</dbReference>
<dbReference type="PANTHER" id="PTHR47992">
    <property type="entry name" value="PROTEIN PHOSPHATASE"/>
    <property type="match status" value="1"/>
</dbReference>
<dbReference type="SMART" id="SM00332">
    <property type="entry name" value="PP2Cc"/>
    <property type="match status" value="1"/>
</dbReference>
<dbReference type="CDD" id="cd00143">
    <property type="entry name" value="PP2Cc"/>
    <property type="match status" value="1"/>
</dbReference>
<evidence type="ECO:0000259" key="1">
    <source>
        <dbReference type="PROSITE" id="PS51746"/>
    </source>
</evidence>
<comment type="caution">
    <text evidence="2">The sequence shown here is derived from an EMBL/GenBank/DDBJ whole genome shotgun (WGS) entry which is preliminary data.</text>
</comment>
<evidence type="ECO:0000313" key="3">
    <source>
        <dbReference type="Proteomes" id="UP000327157"/>
    </source>
</evidence>
<keyword evidence="3" id="KW-1185">Reference proteome</keyword>
<dbReference type="InterPro" id="IPR015655">
    <property type="entry name" value="PP2C"/>
</dbReference>
<proteinExistence type="predicted"/>
<dbReference type="OrthoDB" id="10264738at2759"/>
<feature type="domain" description="PPM-type phosphatase" evidence="1">
    <location>
        <begin position="90"/>
        <end position="310"/>
    </location>
</feature>
<protein>
    <submittedName>
        <fullName evidence="2">Protein phosphatase 2C-like protein 44</fullName>
    </submittedName>
</protein>
<dbReference type="GO" id="GO:0004722">
    <property type="term" value="F:protein serine/threonine phosphatase activity"/>
    <property type="evidence" value="ECO:0007669"/>
    <property type="project" value="InterPro"/>
</dbReference>
<dbReference type="Gene3D" id="3.60.40.10">
    <property type="entry name" value="PPM-type phosphatase domain"/>
    <property type="match status" value="1"/>
</dbReference>
<dbReference type="EMBL" id="SMOL01000160">
    <property type="protein sequence ID" value="KAB2625666.1"/>
    <property type="molecule type" value="Genomic_DNA"/>
</dbReference>
<evidence type="ECO:0000313" key="2">
    <source>
        <dbReference type="EMBL" id="KAB2625666.1"/>
    </source>
</evidence>